<feature type="transmembrane region" description="Helical" evidence="5">
    <location>
        <begin position="293"/>
        <end position="316"/>
    </location>
</feature>
<evidence type="ECO:0000256" key="4">
    <source>
        <dbReference type="ARBA" id="ARBA00023136"/>
    </source>
</evidence>
<feature type="transmembrane region" description="Helical" evidence="5">
    <location>
        <begin position="354"/>
        <end position="375"/>
    </location>
</feature>
<dbReference type="RefSeq" id="WP_074717327.1">
    <property type="nucleotide sequence ID" value="NZ_FNPG01000014.1"/>
</dbReference>
<feature type="transmembrane region" description="Helical" evidence="5">
    <location>
        <begin position="230"/>
        <end position="255"/>
    </location>
</feature>
<dbReference type="AlphaFoldDB" id="A0A1H3J5V5"/>
<dbReference type="InterPro" id="IPR013525">
    <property type="entry name" value="ABC2_TM"/>
</dbReference>
<keyword evidence="4 5" id="KW-0472">Membrane</keyword>
<feature type="transmembrane region" description="Helical" evidence="5">
    <location>
        <begin position="18"/>
        <end position="37"/>
    </location>
</feature>
<name>A0A1H3J5V5_9FIRM</name>
<dbReference type="EMBL" id="FNPG01000014">
    <property type="protein sequence ID" value="SDY34828.1"/>
    <property type="molecule type" value="Genomic_DNA"/>
</dbReference>
<keyword evidence="3 5" id="KW-1133">Transmembrane helix</keyword>
<evidence type="ECO:0000256" key="3">
    <source>
        <dbReference type="ARBA" id="ARBA00022989"/>
    </source>
</evidence>
<feature type="domain" description="ABC-2 type transporter transmembrane" evidence="6">
    <location>
        <begin position="17"/>
        <end position="372"/>
    </location>
</feature>
<comment type="subcellular location">
    <subcellularLocation>
        <location evidence="1">Membrane</location>
        <topology evidence="1">Multi-pass membrane protein</topology>
    </subcellularLocation>
</comment>
<proteinExistence type="predicted"/>
<keyword evidence="2 5" id="KW-0812">Transmembrane</keyword>
<evidence type="ECO:0000313" key="8">
    <source>
        <dbReference type="Proteomes" id="UP000183918"/>
    </source>
</evidence>
<gene>
    <name evidence="7" type="ORF">SAMN02910414_01345</name>
</gene>
<accession>A0A1H3J5V5</accession>
<evidence type="ECO:0000256" key="1">
    <source>
        <dbReference type="ARBA" id="ARBA00004141"/>
    </source>
</evidence>
<evidence type="ECO:0000259" key="6">
    <source>
        <dbReference type="Pfam" id="PF12698"/>
    </source>
</evidence>
<reference evidence="7 8" key="1">
    <citation type="submission" date="2016-10" db="EMBL/GenBank/DDBJ databases">
        <authorList>
            <person name="de Groot N.N."/>
        </authorList>
    </citation>
    <scope>NUCLEOTIDE SEQUENCE [LARGE SCALE GENOMIC DNA]</scope>
    <source>
        <strain evidence="7 8">DSM 14045</strain>
    </source>
</reference>
<evidence type="ECO:0000256" key="2">
    <source>
        <dbReference type="ARBA" id="ARBA00022692"/>
    </source>
</evidence>
<evidence type="ECO:0000256" key="5">
    <source>
        <dbReference type="SAM" id="Phobius"/>
    </source>
</evidence>
<dbReference type="GO" id="GO:0140359">
    <property type="term" value="F:ABC-type transporter activity"/>
    <property type="evidence" value="ECO:0007669"/>
    <property type="project" value="InterPro"/>
</dbReference>
<sequence>MPIYNLFLKILRSKIGQLITYIVIFLCITMIFLAKVASPSESEYKNIKLTVALCDKDCTTESKLLSKYIKENTESYNINSFKKETIQDDLFFRSVDAVVIIPKGFSEDFIKKNGNNCIDTYSISNTMTSNMMKDLINRYLSTALAYSNQGHSLSESLSYAEKISKIHAEVNLVSKKSSTFTMRYYFFSYLGYIFICTAFICGISILKVLNTRKLAARIQCSSYHFSKKNFEIFLGIATLGLIIYSVFAILSFIIIGQSIFTINGALFFLNAFGYMVMTLSLAYFFGQIIKKDVYISAVTNIVALFFSFLGGIFIPINYLGENVLKISHFLPSFWYIKGCEFAENYSNGSIIQTFHYIGIELIYAFVFYLAAVTVIRMRYKDEL</sequence>
<feature type="transmembrane region" description="Helical" evidence="5">
    <location>
        <begin position="267"/>
        <end position="286"/>
    </location>
</feature>
<evidence type="ECO:0000313" key="7">
    <source>
        <dbReference type="EMBL" id="SDY34828.1"/>
    </source>
</evidence>
<dbReference type="Pfam" id="PF12698">
    <property type="entry name" value="ABC2_membrane_3"/>
    <property type="match status" value="1"/>
</dbReference>
<dbReference type="OrthoDB" id="9774039at2"/>
<feature type="transmembrane region" description="Helical" evidence="5">
    <location>
        <begin position="184"/>
        <end position="209"/>
    </location>
</feature>
<keyword evidence="8" id="KW-1185">Reference proteome</keyword>
<protein>
    <submittedName>
        <fullName evidence="7">ABC-2 type transport system permease protein</fullName>
    </submittedName>
</protein>
<dbReference type="GO" id="GO:0016020">
    <property type="term" value="C:membrane"/>
    <property type="evidence" value="ECO:0007669"/>
    <property type="project" value="UniProtKB-SubCell"/>
</dbReference>
<dbReference type="Proteomes" id="UP000183918">
    <property type="component" value="Unassembled WGS sequence"/>
</dbReference>
<dbReference type="STRING" id="1122142.SAMN02910414_01345"/>
<organism evidence="7 8">
    <name type="scientific">Lachnobacterium bovis DSM 14045</name>
    <dbReference type="NCBI Taxonomy" id="1122142"/>
    <lineage>
        <taxon>Bacteria</taxon>
        <taxon>Bacillati</taxon>
        <taxon>Bacillota</taxon>
        <taxon>Clostridia</taxon>
        <taxon>Lachnospirales</taxon>
        <taxon>Lachnospiraceae</taxon>
        <taxon>Lachnobacterium</taxon>
    </lineage>
</organism>
<dbReference type="Gene3D" id="3.40.1710.10">
    <property type="entry name" value="abc type-2 transporter like domain"/>
    <property type="match status" value="1"/>
</dbReference>